<dbReference type="InterPro" id="IPR004101">
    <property type="entry name" value="Mur_ligase_C"/>
</dbReference>
<feature type="binding site" evidence="7">
    <location>
        <position position="412"/>
    </location>
    <ligand>
        <name>meso-2,6-diaminopimelate</name>
        <dbReference type="ChEBI" id="CHEBI:57791"/>
    </ligand>
</feature>
<feature type="modified residue" description="N6-carboxylysine" evidence="7">
    <location>
        <position position="251"/>
    </location>
</feature>
<feature type="region of interest" description="Disordered" evidence="9">
    <location>
        <begin position="525"/>
        <end position="544"/>
    </location>
</feature>
<dbReference type="Gene3D" id="3.40.1390.10">
    <property type="entry name" value="MurE/MurF, N-terminal domain"/>
    <property type="match status" value="1"/>
</dbReference>
<evidence type="ECO:0000259" key="10">
    <source>
        <dbReference type="Pfam" id="PF01225"/>
    </source>
</evidence>
<feature type="domain" description="Mur ligase N-terminal catalytic" evidence="10">
    <location>
        <begin position="47"/>
        <end position="100"/>
    </location>
</feature>
<dbReference type="RefSeq" id="WP_344813100.1">
    <property type="nucleotide sequence ID" value="NZ_BAAAYX010000013.1"/>
</dbReference>
<dbReference type="Gene3D" id="3.90.190.20">
    <property type="entry name" value="Mur ligase, C-terminal domain"/>
    <property type="match status" value="1"/>
</dbReference>
<comment type="subcellular location">
    <subcellularLocation>
        <location evidence="7 8">Cytoplasm</location>
    </subcellularLocation>
</comment>
<organism evidence="13 14">
    <name type="scientific">Microlunatus aurantiacus</name>
    <dbReference type="NCBI Taxonomy" id="446786"/>
    <lineage>
        <taxon>Bacteria</taxon>
        <taxon>Bacillati</taxon>
        <taxon>Actinomycetota</taxon>
        <taxon>Actinomycetes</taxon>
        <taxon>Propionibacteriales</taxon>
        <taxon>Propionibacteriaceae</taxon>
        <taxon>Microlunatus</taxon>
    </lineage>
</organism>
<dbReference type="NCBIfam" id="NF001124">
    <property type="entry name" value="PRK00139.1-2"/>
    <property type="match status" value="1"/>
</dbReference>
<keyword evidence="7 13" id="KW-0436">Ligase</keyword>
<dbReference type="InterPro" id="IPR036565">
    <property type="entry name" value="Mur-like_cat_sf"/>
</dbReference>
<comment type="caution">
    <text evidence="13">The sequence shown here is derived from an EMBL/GenBank/DDBJ whole genome shotgun (WGS) entry which is preliminary data.</text>
</comment>
<comment type="catalytic activity">
    <reaction evidence="7">
        <text>UDP-N-acetyl-alpha-D-muramoyl-L-alanyl-D-glutamate + meso-2,6-diaminopimelate + ATP = UDP-N-acetyl-alpha-D-muramoyl-L-alanyl-gamma-D-glutamyl-meso-2,6-diaminopimelate + ADP + phosphate + H(+)</text>
        <dbReference type="Rhea" id="RHEA:23676"/>
        <dbReference type="ChEBI" id="CHEBI:15378"/>
        <dbReference type="ChEBI" id="CHEBI:30616"/>
        <dbReference type="ChEBI" id="CHEBI:43474"/>
        <dbReference type="ChEBI" id="CHEBI:57791"/>
        <dbReference type="ChEBI" id="CHEBI:83900"/>
        <dbReference type="ChEBI" id="CHEBI:83905"/>
        <dbReference type="ChEBI" id="CHEBI:456216"/>
        <dbReference type="EC" id="6.3.2.13"/>
    </reaction>
</comment>
<evidence type="ECO:0000256" key="2">
    <source>
        <dbReference type="ARBA" id="ARBA00022618"/>
    </source>
</evidence>
<evidence type="ECO:0000256" key="5">
    <source>
        <dbReference type="ARBA" id="ARBA00023306"/>
    </source>
</evidence>
<dbReference type="PANTHER" id="PTHR23135:SF4">
    <property type="entry name" value="UDP-N-ACETYLMURAMOYL-L-ALANYL-D-GLUTAMATE--2,6-DIAMINOPIMELATE LIGASE MURE HOMOLOG, CHLOROPLASTIC"/>
    <property type="match status" value="1"/>
</dbReference>
<feature type="short sequence motif" description="Meso-diaminopimelate recognition motif" evidence="7">
    <location>
        <begin position="436"/>
        <end position="439"/>
    </location>
</feature>
<feature type="binding site" evidence="7">
    <location>
        <position position="494"/>
    </location>
    <ligand>
        <name>meso-2,6-diaminopimelate</name>
        <dbReference type="ChEBI" id="CHEBI:57791"/>
    </ligand>
</feature>
<dbReference type="PANTHER" id="PTHR23135">
    <property type="entry name" value="MUR LIGASE FAMILY MEMBER"/>
    <property type="match status" value="1"/>
</dbReference>
<dbReference type="Pfam" id="PF08245">
    <property type="entry name" value="Mur_ligase_M"/>
    <property type="match status" value="1"/>
</dbReference>
<feature type="binding site" evidence="7">
    <location>
        <position position="498"/>
    </location>
    <ligand>
        <name>meso-2,6-diaminopimelate</name>
        <dbReference type="ChEBI" id="CHEBI:57791"/>
    </ligand>
</feature>
<feature type="binding site" evidence="7">
    <location>
        <position position="211"/>
    </location>
    <ligand>
        <name>UDP-N-acetyl-alpha-D-muramoyl-L-alanyl-D-glutamate</name>
        <dbReference type="ChEBI" id="CHEBI:83900"/>
    </ligand>
</feature>
<feature type="binding site" evidence="7">
    <location>
        <position position="219"/>
    </location>
    <ligand>
        <name>UDP-N-acetyl-alpha-D-muramoyl-L-alanyl-D-glutamate</name>
        <dbReference type="ChEBI" id="CHEBI:83900"/>
    </ligand>
</feature>
<comment type="similarity">
    <text evidence="1 7">Belongs to the MurCDEF family. MurE subfamily.</text>
</comment>
<dbReference type="EC" id="6.3.2.13" evidence="7"/>
<keyword evidence="7" id="KW-0547">Nucleotide-binding</keyword>
<dbReference type="HAMAP" id="MF_00208">
    <property type="entry name" value="MurE"/>
    <property type="match status" value="1"/>
</dbReference>
<sequence>MVGADGSGEPPSLRPTGLSGVGWSDVCDVLQLSTGPVARATVADLRVSGLTADSRLVHPGDLYVAAPGATVHGADFTAEAIDRGAVAVLTDPAGVDRALAGSGSAPVAVVDRPRALIPALADRIYDHPSRRLRLFGITGTNGKTTTAYLLQAALRAAGLRVGLIGTIGFQVDDRPLAARRTTVTTPEAAELHALLAVMLEQGADAVVMEVSSHALALGRVDGLRFAVAAFTNFGSDHLDFHGDVGSYFAAKASLFTAERADGAVISIDDARGPELVDRSRREGLDPVRSVSLDGAADYTVRLREDAAGGRTTVTAGTPTADVRFALGLPGEFNVRNALTALAMADLVGVDLERAAAGLADAVVPGRMQRVDLGDGAPTVFVDFAHTPQAVSAVLAGLGGRRRIVVLGCGGDRDPEKRGPMGAAAAEAAELVVVTDDNPRSEDPVAIRAQVLAGARAEAGRTDHAVQVVDGGPRRDAIATALAAAGPGDVVAVLGKGHERGQEVAGRVLPFADEDAIREVWTALHPSAVSDRTATASDSSERVHR</sequence>
<evidence type="ECO:0000256" key="9">
    <source>
        <dbReference type="SAM" id="MobiDB-lite"/>
    </source>
</evidence>
<evidence type="ECO:0000313" key="13">
    <source>
        <dbReference type="EMBL" id="GAA3709004.1"/>
    </source>
</evidence>
<gene>
    <name evidence="7" type="primary">murE</name>
    <name evidence="13" type="ORF">GCM10022204_28970</name>
</gene>
<dbReference type="NCBIfam" id="TIGR01085">
    <property type="entry name" value="murE"/>
    <property type="match status" value="1"/>
</dbReference>
<evidence type="ECO:0000256" key="6">
    <source>
        <dbReference type="ARBA" id="ARBA00023316"/>
    </source>
</evidence>
<feature type="binding site" evidence="7">
    <location>
        <begin position="139"/>
        <end position="145"/>
    </location>
    <ligand>
        <name>ATP</name>
        <dbReference type="ChEBI" id="CHEBI:30616"/>
    </ligand>
</feature>
<reference evidence="14" key="1">
    <citation type="journal article" date="2019" name="Int. J. Syst. Evol. Microbiol.">
        <title>The Global Catalogue of Microorganisms (GCM) 10K type strain sequencing project: providing services to taxonomists for standard genome sequencing and annotation.</title>
        <authorList>
            <consortium name="The Broad Institute Genomics Platform"/>
            <consortium name="The Broad Institute Genome Sequencing Center for Infectious Disease"/>
            <person name="Wu L."/>
            <person name="Ma J."/>
        </authorList>
    </citation>
    <scope>NUCLEOTIDE SEQUENCE [LARGE SCALE GENOMIC DNA]</scope>
    <source>
        <strain evidence="14">JCM 16548</strain>
    </source>
</reference>
<dbReference type="InterPro" id="IPR036615">
    <property type="entry name" value="Mur_ligase_C_dom_sf"/>
</dbReference>
<evidence type="ECO:0000259" key="11">
    <source>
        <dbReference type="Pfam" id="PF02875"/>
    </source>
</evidence>
<evidence type="ECO:0000256" key="4">
    <source>
        <dbReference type="ARBA" id="ARBA00022984"/>
    </source>
</evidence>
<accession>A0ABP7DTR8</accession>
<feature type="binding site" evidence="7">
    <location>
        <begin position="184"/>
        <end position="185"/>
    </location>
    <ligand>
        <name>UDP-N-acetyl-alpha-D-muramoyl-L-alanyl-D-glutamate</name>
        <dbReference type="ChEBI" id="CHEBI:83900"/>
    </ligand>
</feature>
<feature type="domain" description="Mur ligase central" evidence="12">
    <location>
        <begin position="137"/>
        <end position="344"/>
    </location>
</feature>
<keyword evidence="7" id="KW-0067">ATP-binding</keyword>
<dbReference type="SUPFAM" id="SSF53244">
    <property type="entry name" value="MurD-like peptide ligases, peptide-binding domain"/>
    <property type="match status" value="1"/>
</dbReference>
<evidence type="ECO:0000256" key="8">
    <source>
        <dbReference type="RuleBase" id="RU004135"/>
    </source>
</evidence>
<protein>
    <recommendedName>
        <fullName evidence="7">UDP-N-acetylmuramoyl-L-alanyl-D-glutamate--2,6-diaminopimelate ligase</fullName>
        <ecNumber evidence="7">6.3.2.13</ecNumber>
    </recommendedName>
    <alternativeName>
        <fullName evidence="7">Meso-A2pm-adding enzyme</fullName>
    </alternativeName>
    <alternativeName>
        <fullName evidence="7">Meso-diaminopimelate-adding enzyme</fullName>
    </alternativeName>
    <alternativeName>
        <fullName evidence="7">UDP-MurNAc-L-Ala-D-Glu:meso-diaminopimelate ligase</fullName>
    </alternativeName>
    <alternativeName>
        <fullName evidence="7">UDP-MurNAc-tripeptide synthetase</fullName>
    </alternativeName>
    <alternativeName>
        <fullName evidence="7">UDP-N-acetylmuramyl-tripeptide synthetase</fullName>
    </alternativeName>
</protein>
<keyword evidence="3 7" id="KW-0133">Cell shape</keyword>
<evidence type="ECO:0000256" key="1">
    <source>
        <dbReference type="ARBA" id="ARBA00005898"/>
    </source>
</evidence>
<evidence type="ECO:0000256" key="3">
    <source>
        <dbReference type="ARBA" id="ARBA00022960"/>
    </source>
</evidence>
<evidence type="ECO:0000259" key="12">
    <source>
        <dbReference type="Pfam" id="PF08245"/>
    </source>
</evidence>
<evidence type="ECO:0000313" key="14">
    <source>
        <dbReference type="Proteomes" id="UP001500051"/>
    </source>
</evidence>
<comment type="cofactor">
    <cofactor evidence="7">
        <name>Mg(2+)</name>
        <dbReference type="ChEBI" id="CHEBI:18420"/>
    </cofactor>
</comment>
<proteinExistence type="inferred from homology"/>
<dbReference type="GO" id="GO:0016874">
    <property type="term" value="F:ligase activity"/>
    <property type="evidence" value="ECO:0007669"/>
    <property type="project" value="UniProtKB-KW"/>
</dbReference>
<keyword evidence="7" id="KW-0963">Cytoplasm</keyword>
<dbReference type="SUPFAM" id="SSF53623">
    <property type="entry name" value="MurD-like peptide ligases, catalytic domain"/>
    <property type="match status" value="1"/>
</dbReference>
<keyword evidence="6 7" id="KW-0961">Cell wall biogenesis/degradation</keyword>
<keyword evidence="14" id="KW-1185">Reference proteome</keyword>
<feature type="domain" description="Mur ligase C-terminal" evidence="11">
    <location>
        <begin position="365"/>
        <end position="496"/>
    </location>
</feature>
<dbReference type="SUPFAM" id="SSF63418">
    <property type="entry name" value="MurE/MurF N-terminal domain"/>
    <property type="match status" value="1"/>
</dbReference>
<comment type="PTM">
    <text evidence="7">Carboxylation is probably crucial for Mg(2+) binding and, consequently, for the gamma-phosphate positioning of ATP.</text>
</comment>
<dbReference type="Pfam" id="PF01225">
    <property type="entry name" value="Mur_ligase"/>
    <property type="match status" value="1"/>
</dbReference>
<dbReference type="EMBL" id="BAAAYX010000013">
    <property type="protein sequence ID" value="GAA3709004.1"/>
    <property type="molecule type" value="Genomic_DNA"/>
</dbReference>
<evidence type="ECO:0000256" key="7">
    <source>
        <dbReference type="HAMAP-Rule" id="MF_00208"/>
    </source>
</evidence>
<keyword evidence="5 7" id="KW-0131">Cell cycle</keyword>
<dbReference type="Gene3D" id="3.40.1190.10">
    <property type="entry name" value="Mur-like, catalytic domain"/>
    <property type="match status" value="1"/>
</dbReference>
<feature type="binding site" evidence="7">
    <location>
        <begin position="436"/>
        <end position="439"/>
    </location>
    <ligand>
        <name>meso-2,6-diaminopimelate</name>
        <dbReference type="ChEBI" id="CHEBI:57791"/>
    </ligand>
</feature>
<feature type="binding site" evidence="7">
    <location>
        <position position="54"/>
    </location>
    <ligand>
        <name>UDP-N-acetyl-alpha-D-muramoyl-L-alanyl-D-glutamate</name>
        <dbReference type="ChEBI" id="CHEBI:83900"/>
    </ligand>
</feature>
<keyword evidence="2 7" id="KW-0132">Cell division</keyword>
<dbReference type="InterPro" id="IPR035911">
    <property type="entry name" value="MurE/MurF_N"/>
</dbReference>
<comment type="function">
    <text evidence="7">Catalyzes the addition of meso-diaminopimelic acid to the nucleotide precursor UDP-N-acetylmuramoyl-L-alanyl-D-glutamate (UMAG) in the biosynthesis of bacterial cell-wall peptidoglycan.</text>
</comment>
<name>A0ABP7DTR8_9ACTN</name>
<keyword evidence="4 7" id="KW-0573">Peptidoglycan synthesis</keyword>
<dbReference type="InterPro" id="IPR013221">
    <property type="entry name" value="Mur_ligase_cen"/>
</dbReference>
<comment type="pathway">
    <text evidence="7 8">Cell wall biogenesis; peptidoglycan biosynthesis.</text>
</comment>
<keyword evidence="7" id="KW-0460">Magnesium</keyword>
<dbReference type="Pfam" id="PF02875">
    <property type="entry name" value="Mur_ligase_C"/>
    <property type="match status" value="1"/>
</dbReference>
<dbReference type="Proteomes" id="UP001500051">
    <property type="component" value="Unassembled WGS sequence"/>
</dbReference>
<dbReference type="InterPro" id="IPR005761">
    <property type="entry name" value="UDP-N-AcMur-Glu-dNH2Pim_ligase"/>
</dbReference>
<dbReference type="NCBIfam" id="NF001126">
    <property type="entry name" value="PRK00139.1-4"/>
    <property type="match status" value="1"/>
</dbReference>
<dbReference type="InterPro" id="IPR000713">
    <property type="entry name" value="Mur_ligase_N"/>
</dbReference>
<comment type="caution">
    <text evidence="7">Lacks conserved residue(s) required for the propagation of feature annotation.</text>
</comment>